<dbReference type="HOGENOM" id="CLU_648734_0_0_12"/>
<dbReference type="InterPro" id="IPR017438">
    <property type="entry name" value="ATP-NAD_kinase_N"/>
</dbReference>
<accession>V5WFD1</accession>
<dbReference type="Gene3D" id="3.40.50.10330">
    <property type="entry name" value="Probable inorganic polyphosphate/atp-NAD kinase, domain 1"/>
    <property type="match status" value="1"/>
</dbReference>
<dbReference type="EMBL" id="CP006939">
    <property type="protein sequence ID" value="AHC14350.1"/>
    <property type="molecule type" value="Genomic_DNA"/>
</dbReference>
<dbReference type="KEGG" id="slr:L21SP2_0930"/>
<evidence type="ECO:0000313" key="3">
    <source>
        <dbReference type="Proteomes" id="UP000018680"/>
    </source>
</evidence>
<name>V5WFD1_9SPIO</name>
<feature type="region of interest" description="Disordered" evidence="1">
    <location>
        <begin position="106"/>
        <end position="140"/>
    </location>
</feature>
<gene>
    <name evidence="2" type="ORF">L21SP2_0930</name>
</gene>
<organism evidence="2 3">
    <name type="scientific">Salinispira pacifica</name>
    <dbReference type="NCBI Taxonomy" id="1307761"/>
    <lineage>
        <taxon>Bacteria</taxon>
        <taxon>Pseudomonadati</taxon>
        <taxon>Spirochaetota</taxon>
        <taxon>Spirochaetia</taxon>
        <taxon>Spirochaetales</taxon>
        <taxon>Spirochaetaceae</taxon>
        <taxon>Salinispira</taxon>
    </lineage>
</organism>
<dbReference type="AlphaFoldDB" id="V5WFD1"/>
<dbReference type="STRING" id="1307761.L21SP2_0930"/>
<dbReference type="InterPro" id="IPR016064">
    <property type="entry name" value="NAD/diacylglycerol_kinase_sf"/>
</dbReference>
<evidence type="ECO:0000256" key="1">
    <source>
        <dbReference type="SAM" id="MobiDB-lite"/>
    </source>
</evidence>
<keyword evidence="3" id="KW-1185">Reference proteome</keyword>
<dbReference type="eggNOG" id="COG1597">
    <property type="taxonomic scope" value="Bacteria"/>
</dbReference>
<protein>
    <recommendedName>
        <fullName evidence="4">DAGKc domain-containing protein</fullName>
    </recommendedName>
</protein>
<reference evidence="2 3" key="1">
    <citation type="journal article" date="2015" name="Stand. Genomic Sci.">
        <title>Complete genome sequence and description of Salinispira pacifica gen. nov., sp. nov., a novel spirochaete isolated form a hypersaline microbial mat.</title>
        <authorList>
            <person name="Ben Hania W."/>
            <person name="Joseph M."/>
            <person name="Schumann P."/>
            <person name="Bunk B."/>
            <person name="Fiebig A."/>
            <person name="Sproer C."/>
            <person name="Klenk H.P."/>
            <person name="Fardeau M.L."/>
            <person name="Spring S."/>
        </authorList>
    </citation>
    <scope>NUCLEOTIDE SEQUENCE [LARGE SCALE GENOMIC DNA]</scope>
    <source>
        <strain evidence="2 3">L21-RPul-D2</strain>
    </source>
</reference>
<evidence type="ECO:0000313" key="2">
    <source>
        <dbReference type="EMBL" id="AHC14350.1"/>
    </source>
</evidence>
<sequence length="423" mass="47906">MYVRQPPVSFSGGCFFYRIFTILIDMSDPYFRVLINPHRYPRYIKRLKKKIRKVPGGRIQEAGSKEDFSRGIRDFLYSDEKYLLVWGGDGTAHLAINSWMKHLEENDLPGDSGGGKPGGPNSSGETGKGDTGRSNSGGGAALPMDQKAIGFLRGGSGNGIQDSYEVPFLLSSQISTYLQSMQQGYTQQVDLLTVGSGRELRYAQLAGTGFDAELLRRREAALARRGGRPSGLAQYLKGGLSLFREDFLARRNSFHLIMENGKYALRSTRANAELGFTRLEYEQTPLMIEAGTRPFYGRMFKVCPDVVCNDGRMDVYQFMFENKWQILSNLLPLWNGWHNRINRNQAEKGRPLIERYEVERLKIISATPFLYHIDGELEECREQNGEYSLSLGIAPGAIRFLVPGSFHRKFHPENLYHQGKVWK</sequence>
<dbReference type="SUPFAM" id="SSF111331">
    <property type="entry name" value="NAD kinase/diacylglycerol kinase-like"/>
    <property type="match status" value="1"/>
</dbReference>
<dbReference type="PATRIC" id="fig|1307761.3.peg.931"/>
<dbReference type="Proteomes" id="UP000018680">
    <property type="component" value="Chromosome"/>
</dbReference>
<proteinExistence type="predicted"/>
<evidence type="ECO:0008006" key="4">
    <source>
        <dbReference type="Google" id="ProtNLM"/>
    </source>
</evidence>
<dbReference type="Gene3D" id="2.60.200.40">
    <property type="match status" value="1"/>
</dbReference>